<sequence length="504" mass="57825">MELSEESFDNLLVESDDDVCTVLASFVEEDEIDAAVEREKEEEISDEEEEEAGDCSDWKEAVQKFERWKFNDSSGLNYAAVKGCREPIDFYDLFVNEDLLGLIVKETNRYAFSKDSQWEETSAYEMRKFLALTMQMGVVKLPAISNYWSTDIVFGGKPVGASVMTRKRFERLLANLHLADNETADKTNCLYKISGFLDLFVRQCQLLYRPAQNVFIDENLIPFGRRTRFQQNNLSNQNCHSIKILKLYSSSGYTFNIMVYAGNLNKGGDNEAGAVVVNLMEGLLDSGRRLFADSWCATVPLAKKLLTRKTDLVGIVRKDRKGLPKKVSKKPMRRGCFLARQDPNGIMVLKWKDDQEVLVLSTVHDDSVGDAHKPQVIIDYNDNKSSVTDFSDETAPYLPFIRKTTKWYIRVLFHVLCQIAVMNAWHIYNSFFERKMKLIEFKISVIRSLLELQCPSEIPPRHTLEEVPGPKRHTNRRCVNCYRELSRKLGAYAGRTRAKQENLG</sequence>
<feature type="domain" description="PiggyBac transposable element-derived protein" evidence="1">
    <location>
        <begin position="87"/>
        <end position="425"/>
    </location>
</feature>
<gene>
    <name evidence="2" type="ORF">EVEC_LOCUS816</name>
</gene>
<evidence type="ECO:0000313" key="4">
    <source>
        <dbReference type="WBParaSite" id="EVEC_0000110801-mRNA-1"/>
    </source>
</evidence>
<dbReference type="Pfam" id="PF13843">
    <property type="entry name" value="DDE_Tnp_1_7"/>
    <property type="match status" value="1"/>
</dbReference>
<dbReference type="InterPro" id="IPR029526">
    <property type="entry name" value="PGBD"/>
</dbReference>
<evidence type="ECO:0000313" key="2">
    <source>
        <dbReference type="EMBL" id="VDD85673.1"/>
    </source>
</evidence>
<accession>A0A0N4UUN0</accession>
<dbReference type="EMBL" id="UXUI01007140">
    <property type="protein sequence ID" value="VDD85673.1"/>
    <property type="molecule type" value="Genomic_DNA"/>
</dbReference>
<reference evidence="2 3" key="2">
    <citation type="submission" date="2018-10" db="EMBL/GenBank/DDBJ databases">
        <authorList>
            <consortium name="Pathogen Informatics"/>
        </authorList>
    </citation>
    <scope>NUCLEOTIDE SEQUENCE [LARGE SCALE GENOMIC DNA]</scope>
</reference>
<keyword evidence="3" id="KW-1185">Reference proteome</keyword>
<dbReference type="AlphaFoldDB" id="A0A0N4UUN0"/>
<protein>
    <submittedName>
        <fullName evidence="4">DDE_Tnp_1_7 domain-containing protein</fullName>
    </submittedName>
</protein>
<name>A0A0N4UUN0_ENTVE</name>
<proteinExistence type="predicted"/>
<dbReference type="PANTHER" id="PTHR46599:SF3">
    <property type="entry name" value="PIGGYBAC TRANSPOSABLE ELEMENT-DERIVED PROTEIN 4"/>
    <property type="match status" value="1"/>
</dbReference>
<dbReference type="OrthoDB" id="10030973at2759"/>
<evidence type="ECO:0000259" key="1">
    <source>
        <dbReference type="Pfam" id="PF13843"/>
    </source>
</evidence>
<dbReference type="PANTHER" id="PTHR46599">
    <property type="entry name" value="PIGGYBAC TRANSPOSABLE ELEMENT-DERIVED PROTEIN 4"/>
    <property type="match status" value="1"/>
</dbReference>
<dbReference type="WBParaSite" id="EVEC_0000110801-mRNA-1">
    <property type="protein sequence ID" value="EVEC_0000110801-mRNA-1"/>
    <property type="gene ID" value="EVEC_0000110801"/>
</dbReference>
<evidence type="ECO:0000313" key="3">
    <source>
        <dbReference type="Proteomes" id="UP000274131"/>
    </source>
</evidence>
<organism evidence="4">
    <name type="scientific">Enterobius vermicularis</name>
    <name type="common">Human pinworm</name>
    <dbReference type="NCBI Taxonomy" id="51028"/>
    <lineage>
        <taxon>Eukaryota</taxon>
        <taxon>Metazoa</taxon>
        <taxon>Ecdysozoa</taxon>
        <taxon>Nematoda</taxon>
        <taxon>Chromadorea</taxon>
        <taxon>Rhabditida</taxon>
        <taxon>Spirurina</taxon>
        <taxon>Oxyuridomorpha</taxon>
        <taxon>Oxyuroidea</taxon>
        <taxon>Oxyuridae</taxon>
        <taxon>Enterobius</taxon>
    </lineage>
</organism>
<dbReference type="Proteomes" id="UP000274131">
    <property type="component" value="Unassembled WGS sequence"/>
</dbReference>
<reference evidence="4" key="1">
    <citation type="submission" date="2017-02" db="UniProtKB">
        <authorList>
            <consortium name="WormBaseParasite"/>
        </authorList>
    </citation>
    <scope>IDENTIFICATION</scope>
</reference>